<dbReference type="EMBL" id="MFQW01000040">
    <property type="protein sequence ID" value="OGH85612.1"/>
    <property type="molecule type" value="Genomic_DNA"/>
</dbReference>
<keyword evidence="1" id="KW-1133">Transmembrane helix</keyword>
<feature type="transmembrane region" description="Helical" evidence="1">
    <location>
        <begin position="512"/>
        <end position="530"/>
    </location>
</feature>
<keyword evidence="1" id="KW-0812">Transmembrane</keyword>
<comment type="caution">
    <text evidence="3">The sequence shown here is derived from an EMBL/GenBank/DDBJ whole genome shotgun (WGS) entry which is preliminary data.</text>
</comment>
<evidence type="ECO:0000313" key="4">
    <source>
        <dbReference type="Proteomes" id="UP000178349"/>
    </source>
</evidence>
<keyword evidence="1" id="KW-0472">Membrane</keyword>
<evidence type="ECO:0000256" key="1">
    <source>
        <dbReference type="SAM" id="Phobius"/>
    </source>
</evidence>
<protein>
    <submittedName>
        <fullName evidence="3">Uncharacterized protein</fullName>
    </submittedName>
</protein>
<name>A0A1F6NNU4_9BACT</name>
<reference evidence="3 4" key="1">
    <citation type="journal article" date="2016" name="Nat. Commun.">
        <title>Thousands of microbial genomes shed light on interconnected biogeochemical processes in an aquifer system.</title>
        <authorList>
            <person name="Anantharaman K."/>
            <person name="Brown C.T."/>
            <person name="Hug L.A."/>
            <person name="Sharon I."/>
            <person name="Castelle C.J."/>
            <person name="Probst A.J."/>
            <person name="Thomas B.C."/>
            <person name="Singh A."/>
            <person name="Wilkins M.J."/>
            <person name="Karaoz U."/>
            <person name="Brodie E.L."/>
            <person name="Williams K.H."/>
            <person name="Hubbard S.S."/>
            <person name="Banfield J.F."/>
        </authorList>
    </citation>
    <scope>NUCLEOTIDE SEQUENCE [LARGE SCALE GENOMIC DNA]</scope>
</reference>
<evidence type="ECO:0000256" key="2">
    <source>
        <dbReference type="SAM" id="SignalP"/>
    </source>
</evidence>
<dbReference type="Proteomes" id="UP000178349">
    <property type="component" value="Unassembled WGS sequence"/>
</dbReference>
<feature type="signal peptide" evidence="2">
    <location>
        <begin position="1"/>
        <end position="21"/>
    </location>
</feature>
<keyword evidence="2" id="KW-0732">Signal</keyword>
<proteinExistence type="predicted"/>
<sequence>MKIKIFIISTLLFFVAVPCLAYDFEENFESYADGYAMDNEADWTCSNWVIETEEVLSVSVPNSLWKPNGINNDLTLNLDGKATYGSFQNRNHGVSPIGYKYFDMASSETVESFKITHQITPSLRIILQTNYGSTYFTAETGYDYKHFEWESDGTNVRMRYQNGAWSNWIQMNYGLPNKLYIDIPDGYATHMFYDDVVFNYVLEGLHITSPEMNEAVIDDTWITVEGVCPTNGTNRIGFTNDCLGFDGIQYTTACVDGAFSAEFYKSGLSDRIIAREIDSVSGDCVDYDDLMDFIEVDGFEVIEGYPDDWYFNFDYYDDYDIRIKSPSFDTALTLPSGSTSADFTFGFVYPTEQLANLNFNIKQYDSDGNLLNGSYYNEDLADMTDTWNHVVNLTASSTQGIHYVVQLSESGEMKRQFPFGIYVSDLDFVYNPDDYDYFFPRLVDELKQKIIFNYYFAFHDGFYDMFNGTYSKASDDALDITFKSVSGDGEYNMDVKIFSASDSRVKTFTSGLRPYIVALLWLVFALYVVFRITHLFSDNE</sequence>
<gene>
    <name evidence="3" type="ORF">A2493_01980</name>
</gene>
<evidence type="ECO:0000313" key="3">
    <source>
        <dbReference type="EMBL" id="OGH85612.1"/>
    </source>
</evidence>
<dbReference type="AlphaFoldDB" id="A0A1F6NNU4"/>
<accession>A0A1F6NNU4</accession>
<organism evidence="3 4">
    <name type="scientific">Candidatus Magasanikbacteria bacterium RIFOXYC12_FULL_33_11</name>
    <dbReference type="NCBI Taxonomy" id="1798701"/>
    <lineage>
        <taxon>Bacteria</taxon>
        <taxon>Candidatus Magasanikiibacteriota</taxon>
    </lineage>
</organism>
<feature type="chain" id="PRO_5009525803" evidence="2">
    <location>
        <begin position="22"/>
        <end position="540"/>
    </location>
</feature>